<dbReference type="InterPro" id="IPR029063">
    <property type="entry name" value="SAM-dependent_MTases_sf"/>
</dbReference>
<dbReference type="CDD" id="cd02440">
    <property type="entry name" value="AdoMet_MTases"/>
    <property type="match status" value="1"/>
</dbReference>
<dbReference type="SUPFAM" id="SSF53335">
    <property type="entry name" value="S-adenosyl-L-methionine-dependent methyltransferases"/>
    <property type="match status" value="1"/>
</dbReference>
<dbReference type="GO" id="GO:0008168">
    <property type="term" value="F:methyltransferase activity"/>
    <property type="evidence" value="ECO:0007669"/>
    <property type="project" value="TreeGrafter"/>
</dbReference>
<comment type="caution">
    <text evidence="3">The sequence shown here is derived from an EMBL/GenBank/DDBJ whole genome shotgun (WGS) entry which is preliminary data.</text>
</comment>
<accession>A0A395MBJ2</accession>
<keyword evidence="4" id="KW-1185">Reference proteome</keyword>
<reference evidence="3 4" key="1">
    <citation type="journal article" date="2018" name="PLoS Pathog.">
        <title>Evolution of structural diversity of trichothecenes, a family of toxins produced by plant pathogenic and entomopathogenic fungi.</title>
        <authorList>
            <person name="Proctor R.H."/>
            <person name="McCormick S.P."/>
            <person name="Kim H.S."/>
            <person name="Cardoza R.E."/>
            <person name="Stanley A.M."/>
            <person name="Lindo L."/>
            <person name="Kelly A."/>
            <person name="Brown D.W."/>
            <person name="Lee T."/>
            <person name="Vaughan M.M."/>
            <person name="Alexander N.J."/>
            <person name="Busman M."/>
            <person name="Gutierrez S."/>
        </authorList>
    </citation>
    <scope>NUCLEOTIDE SEQUENCE [LARGE SCALE GENOMIC DNA]</scope>
    <source>
        <strain evidence="3 4">NRRL 13405</strain>
    </source>
</reference>
<organism evidence="3 4">
    <name type="scientific">Fusarium flagelliforme</name>
    <dbReference type="NCBI Taxonomy" id="2675880"/>
    <lineage>
        <taxon>Eukaryota</taxon>
        <taxon>Fungi</taxon>
        <taxon>Dikarya</taxon>
        <taxon>Ascomycota</taxon>
        <taxon>Pezizomycotina</taxon>
        <taxon>Sordariomycetes</taxon>
        <taxon>Hypocreomycetidae</taxon>
        <taxon>Hypocreales</taxon>
        <taxon>Nectriaceae</taxon>
        <taxon>Fusarium</taxon>
        <taxon>Fusarium incarnatum-equiseti species complex</taxon>
    </lineage>
</organism>
<evidence type="ECO:0000256" key="1">
    <source>
        <dbReference type="ARBA" id="ARBA00038158"/>
    </source>
</evidence>
<dbReference type="PANTHER" id="PTHR43591:SF10">
    <property type="entry name" value="ABC TRANSMEMBRANE TYPE-1 DOMAIN-CONTAINING PROTEIN-RELATED"/>
    <property type="match status" value="1"/>
</dbReference>
<feature type="region of interest" description="Disordered" evidence="2">
    <location>
        <begin position="1"/>
        <end position="27"/>
    </location>
</feature>
<dbReference type="STRING" id="2594813.A0A395MBJ2"/>
<sequence>MTVQIEADPTLDVGHESDISAESDTESTASITSSIFENHYFQGRSYANPKYGKHWAPNDEEQLEALDLIHHWLTLMLNDKLFLPPIGDNPQKILDVGTGSGIWAINVADEFPSAQVIATDITPSQPNFVPPNVEFQIDDATMDWTFEPESFDFIHIRYLQGTVDDWDKFYGQVYKFLKPGGWFQHIEPDLQMYSQNPDVKVNDEQYTPPNLSSNPSADESSIYTRWAKIFESVGEKINRTFNFSNGKLQALAENANFSNITFQTHKVPVGRWPRDKRQKEIGTFVGLSFSQALDGFIKLPLCEILKWSPEEMQLFAAEMRREIMNLKTQTVGHVFSVYGQKPEGEKKGLGRESPAE</sequence>
<proteinExistence type="inferred from homology"/>
<dbReference type="AlphaFoldDB" id="A0A395MBJ2"/>
<gene>
    <name evidence="3" type="ORF">FIE12Z_10535</name>
</gene>
<name>A0A395MBJ2_9HYPO</name>
<dbReference type="EMBL" id="PXXK01000362">
    <property type="protein sequence ID" value="RFN45254.1"/>
    <property type="molecule type" value="Genomic_DNA"/>
</dbReference>
<dbReference type="Proteomes" id="UP000265631">
    <property type="component" value="Unassembled WGS sequence"/>
</dbReference>
<dbReference type="Gene3D" id="3.40.50.150">
    <property type="entry name" value="Vaccinia Virus protein VP39"/>
    <property type="match status" value="1"/>
</dbReference>
<evidence type="ECO:0000313" key="3">
    <source>
        <dbReference type="EMBL" id="RFN45254.1"/>
    </source>
</evidence>
<protein>
    <recommendedName>
        <fullName evidence="5">Methyltransferase</fullName>
    </recommendedName>
</protein>
<comment type="similarity">
    <text evidence="1">Belongs to the methyltransferase superfamily. LaeA methyltransferase family.</text>
</comment>
<evidence type="ECO:0000313" key="4">
    <source>
        <dbReference type="Proteomes" id="UP000265631"/>
    </source>
</evidence>
<dbReference type="Pfam" id="PF13489">
    <property type="entry name" value="Methyltransf_23"/>
    <property type="match status" value="1"/>
</dbReference>
<evidence type="ECO:0000256" key="2">
    <source>
        <dbReference type="SAM" id="MobiDB-lite"/>
    </source>
</evidence>
<evidence type="ECO:0008006" key="5">
    <source>
        <dbReference type="Google" id="ProtNLM"/>
    </source>
</evidence>
<dbReference type="PANTHER" id="PTHR43591">
    <property type="entry name" value="METHYLTRANSFERASE"/>
    <property type="match status" value="1"/>
</dbReference>